<organism evidence="1 2">
    <name type="scientific">Hymenolepis diminuta</name>
    <name type="common">Rat tapeworm</name>
    <dbReference type="NCBI Taxonomy" id="6216"/>
    <lineage>
        <taxon>Eukaryota</taxon>
        <taxon>Metazoa</taxon>
        <taxon>Spiralia</taxon>
        <taxon>Lophotrochozoa</taxon>
        <taxon>Platyhelminthes</taxon>
        <taxon>Cestoda</taxon>
        <taxon>Eucestoda</taxon>
        <taxon>Cyclophyllidea</taxon>
        <taxon>Hymenolepididae</taxon>
        <taxon>Hymenolepis</taxon>
    </lineage>
</organism>
<sequence>RYLDIQLGFEDNVIGESIGSPESANPYKEAIIQSISLEAEWTAMQKALNEFDEANKMSEYNISPAIWNRLYKARMKKASKEMELKMTDHKLEIAKDFLRRREKEMEDATAELNE</sequence>
<dbReference type="Pfam" id="PF25828">
    <property type="entry name" value="CC_Cfap43"/>
    <property type="match status" value="1"/>
</dbReference>
<name>A0A564ZA05_HYMDI</name>
<evidence type="ECO:0000313" key="2">
    <source>
        <dbReference type="Proteomes" id="UP000321570"/>
    </source>
</evidence>
<dbReference type="Proteomes" id="UP000321570">
    <property type="component" value="Unassembled WGS sequence"/>
</dbReference>
<gene>
    <name evidence="1" type="ORF">WMSIL1_LOCUS13515</name>
</gene>
<dbReference type="AlphaFoldDB" id="A0A564ZA05"/>
<keyword evidence="2" id="KW-1185">Reference proteome</keyword>
<proteinExistence type="predicted"/>
<protein>
    <submittedName>
        <fullName evidence="1">Uncharacterized protein</fullName>
    </submittedName>
</protein>
<dbReference type="EMBL" id="CABIJS010000697">
    <property type="protein sequence ID" value="VUZ55708.1"/>
    <property type="molecule type" value="Genomic_DNA"/>
</dbReference>
<accession>A0A564ZA05</accession>
<feature type="non-terminal residue" evidence="1">
    <location>
        <position position="114"/>
    </location>
</feature>
<evidence type="ECO:0000313" key="1">
    <source>
        <dbReference type="EMBL" id="VUZ55708.1"/>
    </source>
</evidence>
<feature type="non-terminal residue" evidence="1">
    <location>
        <position position="1"/>
    </location>
</feature>
<reference evidence="1 2" key="1">
    <citation type="submission" date="2019-07" db="EMBL/GenBank/DDBJ databases">
        <authorList>
            <person name="Jastrzebski P J."/>
            <person name="Paukszto L."/>
            <person name="Jastrzebski P J."/>
        </authorList>
    </citation>
    <scope>NUCLEOTIDE SEQUENCE [LARGE SCALE GENOMIC DNA]</scope>
    <source>
        <strain evidence="1 2">WMS-il1</strain>
    </source>
</reference>